<protein>
    <submittedName>
        <fullName evidence="2">Uncharacterized protein</fullName>
    </submittedName>
</protein>
<keyword evidence="3" id="KW-1185">Reference proteome</keyword>
<evidence type="ECO:0000313" key="3">
    <source>
        <dbReference type="Proteomes" id="UP000636800"/>
    </source>
</evidence>
<dbReference type="AlphaFoldDB" id="A0A835UFW3"/>
<sequence>MALGRIDESDESKSLSDHYDLTFRPVATAQTQLTCFSILFPLELNADLISWPILKYSPFLDAGLKRYGFSFFKLIIGISSTPLSKAAKRLSQRYADPPQLWCGLALPSSEIEIGFFPIRLSPIGPRNVIAKKSPPDFSSDLISCKQPFIHGRSISITSLP</sequence>
<organism evidence="2 4">
    <name type="scientific">Vanilla planifolia</name>
    <name type="common">Vanilla</name>
    <dbReference type="NCBI Taxonomy" id="51239"/>
    <lineage>
        <taxon>Eukaryota</taxon>
        <taxon>Viridiplantae</taxon>
        <taxon>Streptophyta</taxon>
        <taxon>Embryophyta</taxon>
        <taxon>Tracheophyta</taxon>
        <taxon>Spermatophyta</taxon>
        <taxon>Magnoliopsida</taxon>
        <taxon>Liliopsida</taxon>
        <taxon>Asparagales</taxon>
        <taxon>Orchidaceae</taxon>
        <taxon>Vanilloideae</taxon>
        <taxon>Vanilleae</taxon>
        <taxon>Vanilla</taxon>
    </lineage>
</organism>
<reference evidence="3 4" key="1">
    <citation type="journal article" date="2020" name="Nat. Food">
        <title>A phased Vanilla planifolia genome enables genetic improvement of flavour and production.</title>
        <authorList>
            <person name="Hasing T."/>
            <person name="Tang H."/>
            <person name="Brym M."/>
            <person name="Khazi F."/>
            <person name="Huang T."/>
            <person name="Chambers A.H."/>
        </authorList>
    </citation>
    <scope>NUCLEOTIDE SEQUENCE [LARGE SCALE GENOMIC DNA]</scope>
    <source>
        <tissue evidence="2">Leaf</tissue>
    </source>
</reference>
<evidence type="ECO:0000313" key="4">
    <source>
        <dbReference type="Proteomes" id="UP000639772"/>
    </source>
</evidence>
<accession>A0A835UFW3</accession>
<dbReference type="EMBL" id="JADCNL010000012">
    <property type="protein sequence ID" value="KAG0457797.1"/>
    <property type="molecule type" value="Genomic_DNA"/>
</dbReference>
<dbReference type="EMBL" id="JADCNM010000012">
    <property type="protein sequence ID" value="KAG0459535.1"/>
    <property type="molecule type" value="Genomic_DNA"/>
</dbReference>
<evidence type="ECO:0000313" key="1">
    <source>
        <dbReference type="EMBL" id="KAG0457797.1"/>
    </source>
</evidence>
<dbReference type="Proteomes" id="UP000639772">
    <property type="component" value="Chromosome 12"/>
</dbReference>
<comment type="caution">
    <text evidence="2">The sequence shown here is derived from an EMBL/GenBank/DDBJ whole genome shotgun (WGS) entry which is preliminary data.</text>
</comment>
<name>A0A835UFW3_VANPL</name>
<dbReference type="Proteomes" id="UP000636800">
    <property type="component" value="Chromosome 12"/>
</dbReference>
<evidence type="ECO:0000313" key="2">
    <source>
        <dbReference type="EMBL" id="KAG0459535.1"/>
    </source>
</evidence>
<proteinExistence type="predicted"/>
<gene>
    <name evidence="2" type="ORF">HPP92_022663</name>
    <name evidence="1" type="ORF">HPP92_022954</name>
</gene>